<dbReference type="Proteomes" id="UP000656804">
    <property type="component" value="Unassembled WGS sequence"/>
</dbReference>
<sequence length="229" mass="25056">MTFDWNALLTQATDDFALLTSQVDPTSDVPTCDDWCVADLVDHLAGVHQWARHAIVHGTPEGVPEPAPTDLSALAPWYEGHAAALRETLTRTDADAPAWTFGRQSGTAGWWYRRQVHETLMHTYDLLAAADRTGEWRIGPDLAWDGVAEVLDTFYVRQVRLARCEPLGGTLRLVATDLDDAAPVCLGEMAPVVEIAAPAHEILLGLWKRAPMPTTDETALTLLDSPVVP</sequence>
<evidence type="ECO:0000313" key="3">
    <source>
        <dbReference type="EMBL" id="MBF4162952.1"/>
    </source>
</evidence>
<dbReference type="InterPro" id="IPR024344">
    <property type="entry name" value="MDMPI_metal-binding"/>
</dbReference>
<evidence type="ECO:0000259" key="2">
    <source>
        <dbReference type="Pfam" id="PF11716"/>
    </source>
</evidence>
<dbReference type="GO" id="GO:0046872">
    <property type="term" value="F:metal ion binding"/>
    <property type="evidence" value="ECO:0007669"/>
    <property type="project" value="InterPro"/>
</dbReference>
<dbReference type="PANTHER" id="PTHR40758:SF1">
    <property type="entry name" value="CONSERVED PROTEIN"/>
    <property type="match status" value="1"/>
</dbReference>
<dbReference type="Pfam" id="PF07398">
    <property type="entry name" value="MDMPI_C"/>
    <property type="match status" value="1"/>
</dbReference>
<accession>A0A930Y8B8</accession>
<organism evidence="3 4">
    <name type="scientific">Nocardioides acrostichi</name>
    <dbReference type="NCBI Taxonomy" id="2784339"/>
    <lineage>
        <taxon>Bacteria</taxon>
        <taxon>Bacillati</taxon>
        <taxon>Actinomycetota</taxon>
        <taxon>Actinomycetes</taxon>
        <taxon>Propionibacteriales</taxon>
        <taxon>Nocardioidaceae</taxon>
        <taxon>Nocardioides</taxon>
    </lineage>
</organism>
<dbReference type="PANTHER" id="PTHR40758">
    <property type="entry name" value="CONSERVED PROTEIN"/>
    <property type="match status" value="1"/>
</dbReference>
<reference evidence="3" key="1">
    <citation type="submission" date="2020-11" db="EMBL/GenBank/DDBJ databases">
        <title>Nocardioides sp. CBS4Y-1, whole genome shotgun sequence.</title>
        <authorList>
            <person name="Tuo L."/>
        </authorList>
    </citation>
    <scope>NUCLEOTIDE SEQUENCE</scope>
    <source>
        <strain evidence="3">CBS4Y-1</strain>
    </source>
</reference>
<dbReference type="InterPro" id="IPR017517">
    <property type="entry name" value="Maleyloyr_isom"/>
</dbReference>
<keyword evidence="4" id="KW-1185">Reference proteome</keyword>
<feature type="domain" description="Mycothiol-dependent maleylpyruvate isomerase metal-binding" evidence="2">
    <location>
        <begin position="10"/>
        <end position="126"/>
    </location>
</feature>
<evidence type="ECO:0000259" key="1">
    <source>
        <dbReference type="Pfam" id="PF07398"/>
    </source>
</evidence>
<feature type="domain" description="MDMPI C-terminal" evidence="1">
    <location>
        <begin position="141"/>
        <end position="215"/>
    </location>
</feature>
<dbReference type="RefSeq" id="WP_194504219.1">
    <property type="nucleotide sequence ID" value="NZ_JADIVZ010000008.1"/>
</dbReference>
<dbReference type="NCBIfam" id="TIGR03083">
    <property type="entry name" value="maleylpyruvate isomerase family mycothiol-dependent enzyme"/>
    <property type="match status" value="1"/>
</dbReference>
<evidence type="ECO:0000313" key="4">
    <source>
        <dbReference type="Proteomes" id="UP000656804"/>
    </source>
</evidence>
<dbReference type="AlphaFoldDB" id="A0A930Y8B8"/>
<comment type="caution">
    <text evidence="3">The sequence shown here is derived from an EMBL/GenBank/DDBJ whole genome shotgun (WGS) entry which is preliminary data.</text>
</comment>
<name>A0A930Y8B8_9ACTN</name>
<dbReference type="EMBL" id="JADIVZ010000008">
    <property type="protein sequence ID" value="MBF4162952.1"/>
    <property type="molecule type" value="Genomic_DNA"/>
</dbReference>
<proteinExistence type="predicted"/>
<dbReference type="InterPro" id="IPR010872">
    <property type="entry name" value="MDMPI_C-term_domain"/>
</dbReference>
<protein>
    <submittedName>
        <fullName evidence="3">Maleylpyruvate isomerase family mycothiol-dependent enzyme</fullName>
    </submittedName>
</protein>
<dbReference type="GO" id="GO:0016853">
    <property type="term" value="F:isomerase activity"/>
    <property type="evidence" value="ECO:0007669"/>
    <property type="project" value="UniProtKB-KW"/>
</dbReference>
<gene>
    <name evidence="3" type="ORF">ISG29_14755</name>
</gene>
<dbReference type="SUPFAM" id="SSF109854">
    <property type="entry name" value="DinB/YfiT-like putative metalloenzymes"/>
    <property type="match status" value="1"/>
</dbReference>
<dbReference type="GO" id="GO:0005886">
    <property type="term" value="C:plasma membrane"/>
    <property type="evidence" value="ECO:0007669"/>
    <property type="project" value="TreeGrafter"/>
</dbReference>
<keyword evidence="3" id="KW-0413">Isomerase</keyword>
<dbReference type="Pfam" id="PF11716">
    <property type="entry name" value="MDMPI_N"/>
    <property type="match status" value="1"/>
</dbReference>
<dbReference type="InterPro" id="IPR034660">
    <property type="entry name" value="DinB/YfiT-like"/>
</dbReference>